<protein>
    <recommendedName>
        <fullName evidence="1">CHK kinase-like domain-containing protein</fullName>
    </recommendedName>
</protein>
<dbReference type="PANTHER" id="PTHR11012">
    <property type="entry name" value="PROTEIN KINASE-LIKE DOMAIN-CONTAINING"/>
    <property type="match status" value="1"/>
</dbReference>
<feature type="domain" description="CHK kinase-like" evidence="1">
    <location>
        <begin position="125"/>
        <end position="317"/>
    </location>
</feature>
<gene>
    <name evidence="2" type="ORF">g.2605</name>
</gene>
<reference evidence="2" key="1">
    <citation type="submission" date="2015-11" db="EMBL/GenBank/DDBJ databases">
        <title>De novo transcriptome assembly of four potential Pierce s Disease insect vectors from Arizona vineyards.</title>
        <authorList>
            <person name="Tassone E.E."/>
        </authorList>
    </citation>
    <scope>NUCLEOTIDE SEQUENCE</scope>
</reference>
<dbReference type="InterPro" id="IPR011009">
    <property type="entry name" value="Kinase-like_dom_sf"/>
</dbReference>
<sequence>MDKHIPGWLNESFLATALQGEEKEENKISLVDYAVEPATSLGSNYSSYLFRVRVVHTLKDSNQNSTTCLIVKVPITEGFFKEMSQLVDYFGREPIMYGNRLPIMFNKINHEFGPKSFHCPIKNVLVLEDLKAAGYVVGDKIKQLDYPHCEMVMKTLAKFHATSVACYQDDEKFLEGICSENFFIDGALPFKLFTEGFMKHYSDALDDLGVDDRFKEIFHSRVGRLWESGVAACKPKKRGLNVLNHGDVWSNNMMFKYDSCGNVVDVKFFDYQRTRFGSPVLDLIYFLWTSGNSEVMESRQKELYCVYRETLNSTLELLDCEERLSEEELQQDLESNTDWALIVMCFIVTFTVAEPESALDMEAMSSKNVENDNNRNQIQRVLNGNLMKTLAPRLARNYQQWVNSMGQ</sequence>
<evidence type="ECO:0000259" key="1">
    <source>
        <dbReference type="SMART" id="SM00587"/>
    </source>
</evidence>
<dbReference type="AlphaFoldDB" id="A0A1B6I277"/>
<dbReference type="SMART" id="SM00587">
    <property type="entry name" value="CHK"/>
    <property type="match status" value="1"/>
</dbReference>
<accession>A0A1B6I277</accession>
<organism evidence="2">
    <name type="scientific">Homalodisca liturata</name>
    <dbReference type="NCBI Taxonomy" id="320908"/>
    <lineage>
        <taxon>Eukaryota</taxon>
        <taxon>Metazoa</taxon>
        <taxon>Ecdysozoa</taxon>
        <taxon>Arthropoda</taxon>
        <taxon>Hexapoda</taxon>
        <taxon>Insecta</taxon>
        <taxon>Pterygota</taxon>
        <taxon>Neoptera</taxon>
        <taxon>Paraneoptera</taxon>
        <taxon>Hemiptera</taxon>
        <taxon>Auchenorrhyncha</taxon>
        <taxon>Membracoidea</taxon>
        <taxon>Cicadellidae</taxon>
        <taxon>Cicadellinae</taxon>
        <taxon>Proconiini</taxon>
        <taxon>Homalodisca</taxon>
    </lineage>
</organism>
<dbReference type="EMBL" id="GECU01026692">
    <property type="protein sequence ID" value="JAS81014.1"/>
    <property type="molecule type" value="Transcribed_RNA"/>
</dbReference>
<name>A0A1B6I277_9HEMI</name>
<proteinExistence type="predicted"/>
<dbReference type="InterPro" id="IPR004119">
    <property type="entry name" value="EcKL"/>
</dbReference>
<dbReference type="SUPFAM" id="SSF56112">
    <property type="entry name" value="Protein kinase-like (PK-like)"/>
    <property type="match status" value="1"/>
</dbReference>
<evidence type="ECO:0000313" key="2">
    <source>
        <dbReference type="EMBL" id="JAS81014.1"/>
    </source>
</evidence>
<dbReference type="PANTHER" id="PTHR11012:SF56">
    <property type="entry name" value="CHK KINASE-LIKE DOMAIN-CONTAINING PROTEIN-RELATED"/>
    <property type="match status" value="1"/>
</dbReference>
<dbReference type="InterPro" id="IPR015897">
    <property type="entry name" value="CHK_kinase-like"/>
</dbReference>
<dbReference type="Pfam" id="PF02958">
    <property type="entry name" value="EcKL"/>
    <property type="match status" value="1"/>
</dbReference>
<dbReference type="Gene3D" id="3.90.1200.10">
    <property type="match status" value="1"/>
</dbReference>